<comment type="subcellular location">
    <subcellularLocation>
        <location evidence="1">Membrane</location>
        <topology evidence="1">Multi-pass membrane protein</topology>
    </subcellularLocation>
</comment>
<keyword evidence="4 6" id="KW-0472">Membrane</keyword>
<organism evidence="7">
    <name type="scientific">Eucampia antarctica</name>
    <dbReference type="NCBI Taxonomy" id="49252"/>
    <lineage>
        <taxon>Eukaryota</taxon>
        <taxon>Sar</taxon>
        <taxon>Stramenopiles</taxon>
        <taxon>Ochrophyta</taxon>
        <taxon>Bacillariophyta</taxon>
        <taxon>Mediophyceae</taxon>
        <taxon>Biddulphiophycidae</taxon>
        <taxon>Hemiaulales</taxon>
        <taxon>Hemiaulaceae</taxon>
        <taxon>Eucampia</taxon>
    </lineage>
</organism>
<feature type="transmembrane region" description="Helical" evidence="6">
    <location>
        <begin position="128"/>
        <end position="149"/>
    </location>
</feature>
<sequence>MENRLSWWQQKALAIAPKFGAFLSLASSTYTIVDICQCPDRKGKVYHRLVLVMLTVNIISSALQFVGTWALPNESGMYLASGTKGTCTVQGTIYVFSILSKMIYFSMLPLFSYLAIRCDFDEIKLRRYEPWFHITALPWPIASAVIGGIKGFMNPSGPWCFVARNPPGCENNGNCNHGKMQGYILMNLGTVCTFFILANVMIVAAFILVRKKQKQNMSLIGKKKVVEGFRQNRATAVKRQAALYFGALYLTFGFSLISRIIQTIRKSIHFPTLIIGVILVSFDGCINVFVYDRTRLKKSTVSSKNEADSNHALSTLVTEIRRNAYPSQNDTQKERLGNRKREDKPFSIFDGTSNTRRPSSIWAAFIVDDEDLMSEEVDSEGSANEQYPPMNKDTKTSL</sequence>
<evidence type="ECO:0000256" key="5">
    <source>
        <dbReference type="SAM" id="MobiDB-lite"/>
    </source>
</evidence>
<dbReference type="GO" id="GO:0004930">
    <property type="term" value="F:G protein-coupled receptor activity"/>
    <property type="evidence" value="ECO:0007669"/>
    <property type="project" value="TreeGrafter"/>
</dbReference>
<evidence type="ECO:0000256" key="6">
    <source>
        <dbReference type="SAM" id="Phobius"/>
    </source>
</evidence>
<feature type="transmembrane region" description="Helical" evidence="6">
    <location>
        <begin position="268"/>
        <end position="290"/>
    </location>
</feature>
<reference evidence="7" key="1">
    <citation type="submission" date="2021-01" db="EMBL/GenBank/DDBJ databases">
        <authorList>
            <person name="Corre E."/>
            <person name="Pelletier E."/>
            <person name="Niang G."/>
            <person name="Scheremetjew M."/>
            <person name="Finn R."/>
            <person name="Kale V."/>
            <person name="Holt S."/>
            <person name="Cochrane G."/>
            <person name="Meng A."/>
            <person name="Brown T."/>
            <person name="Cohen L."/>
        </authorList>
    </citation>
    <scope>NUCLEOTIDE SEQUENCE</scope>
    <source>
        <strain evidence="7">CCMP1452</strain>
    </source>
</reference>
<feature type="region of interest" description="Disordered" evidence="5">
    <location>
        <begin position="327"/>
        <end position="352"/>
    </location>
</feature>
<feature type="transmembrane region" description="Helical" evidence="6">
    <location>
        <begin position="241"/>
        <end position="262"/>
    </location>
</feature>
<dbReference type="PANTHER" id="PTHR23112:SF0">
    <property type="entry name" value="TRANSMEMBRANE PROTEIN 116"/>
    <property type="match status" value="1"/>
</dbReference>
<evidence type="ECO:0000313" key="7">
    <source>
        <dbReference type="EMBL" id="CAD9657596.1"/>
    </source>
</evidence>
<keyword evidence="2 6" id="KW-0812">Transmembrane</keyword>
<gene>
    <name evidence="7" type="ORF">EANT1437_LOCUS1397</name>
</gene>
<dbReference type="PANTHER" id="PTHR23112">
    <property type="entry name" value="G PROTEIN-COUPLED RECEPTOR 157-RELATED"/>
    <property type="match status" value="1"/>
</dbReference>
<feature type="compositionally biased region" description="Basic and acidic residues" evidence="5">
    <location>
        <begin position="331"/>
        <end position="345"/>
    </location>
</feature>
<feature type="region of interest" description="Disordered" evidence="5">
    <location>
        <begin position="374"/>
        <end position="398"/>
    </location>
</feature>
<evidence type="ECO:0000256" key="3">
    <source>
        <dbReference type="ARBA" id="ARBA00022989"/>
    </source>
</evidence>
<feature type="transmembrane region" description="Helical" evidence="6">
    <location>
        <begin position="91"/>
        <end position="116"/>
    </location>
</feature>
<name>A0A7S2VZK4_9STRA</name>
<protein>
    <recommendedName>
        <fullName evidence="8">G-protein coupled receptors family 2 profile 2 domain-containing protein</fullName>
    </recommendedName>
</protein>
<dbReference type="Gene3D" id="1.20.1070.10">
    <property type="entry name" value="Rhodopsin 7-helix transmembrane proteins"/>
    <property type="match status" value="1"/>
</dbReference>
<feature type="transmembrane region" description="Helical" evidence="6">
    <location>
        <begin position="45"/>
        <end position="71"/>
    </location>
</feature>
<evidence type="ECO:0000256" key="2">
    <source>
        <dbReference type="ARBA" id="ARBA00022692"/>
    </source>
</evidence>
<dbReference type="EMBL" id="HBHI01002761">
    <property type="protein sequence ID" value="CAD9657596.1"/>
    <property type="molecule type" value="Transcribed_RNA"/>
</dbReference>
<evidence type="ECO:0000256" key="4">
    <source>
        <dbReference type="ARBA" id="ARBA00023136"/>
    </source>
</evidence>
<accession>A0A7S2VZK4</accession>
<proteinExistence type="predicted"/>
<feature type="transmembrane region" description="Helical" evidence="6">
    <location>
        <begin position="184"/>
        <end position="209"/>
    </location>
</feature>
<evidence type="ECO:0000256" key="1">
    <source>
        <dbReference type="ARBA" id="ARBA00004141"/>
    </source>
</evidence>
<evidence type="ECO:0008006" key="8">
    <source>
        <dbReference type="Google" id="ProtNLM"/>
    </source>
</evidence>
<dbReference type="AlphaFoldDB" id="A0A7S2VZK4"/>
<dbReference type="GO" id="GO:0005886">
    <property type="term" value="C:plasma membrane"/>
    <property type="evidence" value="ECO:0007669"/>
    <property type="project" value="TreeGrafter"/>
</dbReference>
<dbReference type="GO" id="GO:0007189">
    <property type="term" value="P:adenylate cyclase-activating G protein-coupled receptor signaling pathway"/>
    <property type="evidence" value="ECO:0007669"/>
    <property type="project" value="TreeGrafter"/>
</dbReference>
<keyword evidence="3 6" id="KW-1133">Transmembrane helix</keyword>